<reference evidence="5 6" key="1">
    <citation type="submission" date="2019-05" db="EMBL/GenBank/DDBJ databases">
        <title>Chryseobacterium sp. isolated from King George Island, maritime Antarctica.</title>
        <authorList>
            <person name="Peng X."/>
        </authorList>
    </citation>
    <scope>NUCLEOTIDE SEQUENCE [LARGE SCALE GENOMIC DNA]</scope>
    <source>
        <strain evidence="5 6">7-3A</strain>
    </source>
</reference>
<dbReference type="Pfam" id="PF13538">
    <property type="entry name" value="UvrD_C_2"/>
    <property type="match status" value="1"/>
</dbReference>
<dbReference type="RefSeq" id="WP_193812989.1">
    <property type="nucleotide sequence ID" value="NZ_CP040442.1"/>
</dbReference>
<dbReference type="EMBL" id="CP040442">
    <property type="protein sequence ID" value="QOW09774.1"/>
    <property type="molecule type" value="Genomic_DNA"/>
</dbReference>
<dbReference type="PANTHER" id="PTHR43788">
    <property type="entry name" value="DNA2/NAM7 HELICASE FAMILY MEMBER"/>
    <property type="match status" value="1"/>
</dbReference>
<name>A0A7M2Y7Y3_9FLAO</name>
<dbReference type="InterPro" id="IPR003593">
    <property type="entry name" value="AAA+_ATPase"/>
</dbReference>
<dbReference type="PANTHER" id="PTHR43788:SF6">
    <property type="entry name" value="DNA HELICASE B"/>
    <property type="match status" value="1"/>
</dbReference>
<dbReference type="Pfam" id="PF13245">
    <property type="entry name" value="AAA_19"/>
    <property type="match status" value="1"/>
</dbReference>
<dbReference type="GO" id="GO:0003677">
    <property type="term" value="F:DNA binding"/>
    <property type="evidence" value="ECO:0007669"/>
    <property type="project" value="UniProtKB-UniRule"/>
</dbReference>
<dbReference type="SMART" id="SM00382">
    <property type="entry name" value="AAA"/>
    <property type="match status" value="1"/>
</dbReference>
<protein>
    <recommendedName>
        <fullName evidence="3">RecBCD enzyme subunit RecD</fullName>
        <ecNumber evidence="3">5.6.2.3</ecNumber>
    </recommendedName>
    <alternativeName>
        <fullName evidence="3">DNA 5'-3' helicase subunit RecD</fullName>
    </alternativeName>
    <alternativeName>
        <fullName evidence="3">Exonuclease V subunit RecD</fullName>
        <shortName evidence="3">ExoV subunit RecD</shortName>
    </alternativeName>
    <alternativeName>
        <fullName evidence="3">Helicase/nuclease RecBCD subunit RecD</fullName>
    </alternativeName>
</protein>
<keyword evidence="3" id="KW-0413">Isomerase</keyword>
<comment type="subunit">
    <text evidence="3">Heterotrimer of RecB, RecC and RecD. All subunits contribute to DNA-binding.</text>
</comment>
<gene>
    <name evidence="3 5" type="primary">recD</name>
    <name evidence="5" type="ORF">Q73A0000_05025</name>
</gene>
<dbReference type="GO" id="GO:0043139">
    <property type="term" value="F:5'-3' DNA helicase activity"/>
    <property type="evidence" value="ECO:0007669"/>
    <property type="project" value="UniProtKB-UniRule"/>
</dbReference>
<accession>A0A7M2Y7Y3</accession>
<dbReference type="GO" id="GO:0008854">
    <property type="term" value="F:exodeoxyribonuclease V activity"/>
    <property type="evidence" value="ECO:0007669"/>
    <property type="project" value="InterPro"/>
</dbReference>
<keyword evidence="3" id="KW-0540">Nuclease</keyword>
<keyword evidence="3" id="KW-0347">Helicase</keyword>
<keyword evidence="3" id="KW-0269">Exonuclease</keyword>
<comment type="function">
    <text evidence="3">A helicase/nuclease that prepares dsDNA breaks (DSB) for recombinational DNA repair. Binds to DSBs and unwinds DNA via a highly rapid and processive ATP-dependent bidirectional helicase activity. Unwinds dsDNA until it encounters a Chi (crossover hotspot instigator) sequence from the 3' direction. Cuts ssDNA a few nucleotides 3' to the Chi site. The properties and activities of the enzyme are changed at Chi. The Chi-altered holoenzyme produces a long 3'-ssDNA overhang and facilitates RecA-binding to the ssDNA for homologous DNA recombination and repair. Holoenzyme degrades any linearized DNA that is unable to undergo homologous recombination. In the holoenzyme this subunit has ssDNA-dependent ATPase and 5'-3' helicase activity. When added to pre-assembled RecBC greatly stimulates nuclease activity and augments holoenzyme processivity. Negatively regulates the RecA-loading ability of RecBCD.</text>
</comment>
<dbReference type="Proteomes" id="UP000594195">
    <property type="component" value="Chromosome"/>
</dbReference>
<dbReference type="GO" id="GO:0005524">
    <property type="term" value="F:ATP binding"/>
    <property type="evidence" value="ECO:0007669"/>
    <property type="project" value="UniProtKB-UniRule"/>
</dbReference>
<evidence type="ECO:0000256" key="3">
    <source>
        <dbReference type="HAMAP-Rule" id="MF_01487"/>
    </source>
</evidence>
<dbReference type="InterPro" id="IPR006344">
    <property type="entry name" value="RecD"/>
</dbReference>
<keyword evidence="6" id="KW-1185">Reference proteome</keyword>
<evidence type="ECO:0000313" key="6">
    <source>
        <dbReference type="Proteomes" id="UP000594195"/>
    </source>
</evidence>
<sequence length="607" mass="69151">MENTHKLHRHFASYFNDQLVEPFVYVLSKRMENGHICIPVNSSIDEELKEGGYLKQQSFKDSSLVTSNETDLKPFVLFNDKFYLQRYFQYETTILNRLESLAKSKGKFTERSEALRSQIDFIREEISPVEDLSSYSAEEKPDWQAVAAIQGVLNNLTIITGGPGTGKTTSVAKILALLKKTEGDQLKIALAAPTGKAAVRMKESLLASVIQYKGLNIEDVVNKTEPKTLHRLLGTNLNSPFFKHNSTNPLPYDVVIVDESSMISVAMFSKLLAAIGENTRIIILGDSEQLASVDAGSLFGDVCLSQKETENQFANENLKLINSLIQPDRVVSYVLEKPDNFLNQHLVRLKKTYRFDQNSKMGRFTQAIIKGESGQLESIINSPDDDCLFVDYDYKTTFFENFLKKYKAYIEEVNIEQALIKLNNCRVLCANRESEQGIYKVNERIQSFLKREFANQIGLFNPSGELYHNQLIMVTKNQPDLNLFNGDVGIVRRDDKNKLKVYFPQLQSNSVQDENKKYHVVTPGFIEQWETVFAMTIHKSQGSEFKDVFVMLPKNQDNRILTRELLYTGITRAKERAYIQGTLEVIVATADRFVNRVSGIKERIQNN</sequence>
<dbReference type="InterPro" id="IPR050534">
    <property type="entry name" value="Coronavir_polyprotein_1ab"/>
</dbReference>
<evidence type="ECO:0000259" key="4">
    <source>
        <dbReference type="SMART" id="SM00382"/>
    </source>
</evidence>
<organism evidence="5 6">
    <name type="scientific">Kaistella flava</name>
    <name type="common">ex Peng et al. 2021</name>
    <dbReference type="NCBI Taxonomy" id="2038776"/>
    <lineage>
        <taxon>Bacteria</taxon>
        <taxon>Pseudomonadati</taxon>
        <taxon>Bacteroidota</taxon>
        <taxon>Flavobacteriia</taxon>
        <taxon>Flavobacteriales</taxon>
        <taxon>Weeksellaceae</taxon>
        <taxon>Chryseobacterium group</taxon>
        <taxon>Kaistella</taxon>
    </lineage>
</organism>
<dbReference type="KEGG" id="kfa:Q73A0000_05025"/>
<dbReference type="GO" id="GO:0009338">
    <property type="term" value="C:exodeoxyribonuclease V complex"/>
    <property type="evidence" value="ECO:0007669"/>
    <property type="project" value="InterPro"/>
</dbReference>
<keyword evidence="1 3" id="KW-0547">Nucleotide-binding</keyword>
<dbReference type="InterPro" id="IPR027417">
    <property type="entry name" value="P-loop_NTPase"/>
</dbReference>
<comment type="miscellaneous">
    <text evidence="3">In the RecBCD complex, RecB has a slow 3'-5' helicase, an exonuclease activity and loads RecA onto ssDNA, RecD has a fast 5'-3' helicase activity, while RecC stimulates the ATPase and processivity of the RecB helicase and contributes to recognition of the Chi site.</text>
</comment>
<evidence type="ECO:0000256" key="1">
    <source>
        <dbReference type="ARBA" id="ARBA00022741"/>
    </source>
</evidence>
<feature type="binding site" evidence="3">
    <location>
        <begin position="161"/>
        <end position="168"/>
    </location>
    <ligand>
        <name>ATP</name>
        <dbReference type="ChEBI" id="CHEBI:30616"/>
    </ligand>
</feature>
<dbReference type="InterPro" id="IPR027785">
    <property type="entry name" value="UvrD-like_helicase_C"/>
</dbReference>
<dbReference type="Gene3D" id="3.40.50.300">
    <property type="entry name" value="P-loop containing nucleotide triphosphate hydrolases"/>
    <property type="match status" value="2"/>
</dbReference>
<evidence type="ECO:0000313" key="5">
    <source>
        <dbReference type="EMBL" id="QOW09774.1"/>
    </source>
</evidence>
<dbReference type="HAMAP" id="MF_01487">
    <property type="entry name" value="RecD"/>
    <property type="match status" value="1"/>
</dbReference>
<dbReference type="NCBIfam" id="TIGR01447">
    <property type="entry name" value="recD"/>
    <property type="match status" value="1"/>
</dbReference>
<dbReference type="Gene3D" id="2.30.30.940">
    <property type="match status" value="1"/>
</dbReference>
<keyword evidence="3" id="KW-0227">DNA damage</keyword>
<keyword evidence="3 5" id="KW-0378">Hydrolase</keyword>
<dbReference type="GO" id="GO:0000724">
    <property type="term" value="P:double-strand break repair via homologous recombination"/>
    <property type="evidence" value="ECO:0007669"/>
    <property type="project" value="UniProtKB-UniRule"/>
</dbReference>
<keyword evidence="3" id="KW-0234">DNA repair</keyword>
<proteinExistence type="inferred from homology"/>
<dbReference type="GO" id="GO:0017116">
    <property type="term" value="F:single-stranded DNA helicase activity"/>
    <property type="evidence" value="ECO:0007669"/>
    <property type="project" value="TreeGrafter"/>
</dbReference>
<comment type="catalytic activity">
    <reaction evidence="3">
        <text>ATP + H2O = ADP + phosphate + H(+)</text>
        <dbReference type="Rhea" id="RHEA:13065"/>
        <dbReference type="ChEBI" id="CHEBI:15377"/>
        <dbReference type="ChEBI" id="CHEBI:15378"/>
        <dbReference type="ChEBI" id="CHEBI:30616"/>
        <dbReference type="ChEBI" id="CHEBI:43474"/>
        <dbReference type="ChEBI" id="CHEBI:456216"/>
        <dbReference type="EC" id="5.6.2.3"/>
    </reaction>
</comment>
<comment type="similarity">
    <text evidence="3">Belongs to the RecD family.</text>
</comment>
<dbReference type="CDD" id="cd18809">
    <property type="entry name" value="SF1_C_RecD"/>
    <property type="match status" value="1"/>
</dbReference>
<dbReference type="EC" id="5.6.2.3" evidence="3"/>
<evidence type="ECO:0000256" key="2">
    <source>
        <dbReference type="ARBA" id="ARBA00022840"/>
    </source>
</evidence>
<dbReference type="CDD" id="cd17933">
    <property type="entry name" value="DEXSc_RecD-like"/>
    <property type="match status" value="1"/>
</dbReference>
<feature type="domain" description="AAA+ ATPase" evidence="4">
    <location>
        <begin position="153"/>
        <end position="463"/>
    </location>
</feature>
<keyword evidence="3" id="KW-0238">DNA-binding</keyword>
<dbReference type="SUPFAM" id="SSF52540">
    <property type="entry name" value="P-loop containing nucleoside triphosphate hydrolases"/>
    <property type="match status" value="1"/>
</dbReference>
<keyword evidence="2 3" id="KW-0067">ATP-binding</keyword>
<dbReference type="AlphaFoldDB" id="A0A7M2Y7Y3"/>